<dbReference type="WBParaSite" id="SCUD_0000617401-mRNA-1">
    <property type="protein sequence ID" value="SCUD_0000617401-mRNA-1"/>
    <property type="gene ID" value="SCUD_0000617401"/>
</dbReference>
<keyword evidence="2" id="KW-1185">Reference proteome</keyword>
<name>A0A183JTY4_9TREM</name>
<evidence type="ECO:0000313" key="3">
    <source>
        <dbReference type="WBParaSite" id="SCUD_0000617401-mRNA-1"/>
    </source>
</evidence>
<dbReference type="AlphaFoldDB" id="A0A183JTY4"/>
<protein>
    <submittedName>
        <fullName evidence="3">FBPase domain-containing protein</fullName>
    </submittedName>
</protein>
<proteinExistence type="predicted"/>
<evidence type="ECO:0000313" key="2">
    <source>
        <dbReference type="Proteomes" id="UP000279833"/>
    </source>
</evidence>
<gene>
    <name evidence="1" type="ORF">SCUD_LOCUS6174</name>
</gene>
<reference evidence="1 2" key="2">
    <citation type="submission" date="2018-11" db="EMBL/GenBank/DDBJ databases">
        <authorList>
            <consortium name="Pathogen Informatics"/>
        </authorList>
    </citation>
    <scope>NUCLEOTIDE SEQUENCE [LARGE SCALE GENOMIC DNA]</scope>
    <source>
        <strain evidence="1">Dakar</strain>
        <strain evidence="2">Dakar, Senegal</strain>
    </source>
</reference>
<sequence length="62" mass="6588">MSYPFPLSFPNIEGAPTDLRIDVGTPTIEEISMAIRQIKSGKATGLDNILAEALKADVAVTV</sequence>
<evidence type="ECO:0000313" key="1">
    <source>
        <dbReference type="EMBL" id="VDP01468.1"/>
    </source>
</evidence>
<organism evidence="3">
    <name type="scientific">Schistosoma curassoni</name>
    <dbReference type="NCBI Taxonomy" id="6186"/>
    <lineage>
        <taxon>Eukaryota</taxon>
        <taxon>Metazoa</taxon>
        <taxon>Spiralia</taxon>
        <taxon>Lophotrochozoa</taxon>
        <taxon>Platyhelminthes</taxon>
        <taxon>Trematoda</taxon>
        <taxon>Digenea</taxon>
        <taxon>Strigeidida</taxon>
        <taxon>Schistosomatoidea</taxon>
        <taxon>Schistosomatidae</taxon>
        <taxon>Schistosoma</taxon>
    </lineage>
</organism>
<accession>A0A183JTY4</accession>
<reference evidence="3" key="1">
    <citation type="submission" date="2016-06" db="UniProtKB">
        <authorList>
            <consortium name="WormBaseParasite"/>
        </authorList>
    </citation>
    <scope>IDENTIFICATION</scope>
</reference>
<dbReference type="EMBL" id="UZAK01012447">
    <property type="protein sequence ID" value="VDP01468.1"/>
    <property type="molecule type" value="Genomic_DNA"/>
</dbReference>
<dbReference type="Proteomes" id="UP000279833">
    <property type="component" value="Unassembled WGS sequence"/>
</dbReference>